<comment type="similarity">
    <text evidence="1">Belongs to the RNR ribonuclease family.</text>
</comment>
<evidence type="ECO:0000256" key="1">
    <source>
        <dbReference type="RuleBase" id="RU003901"/>
    </source>
</evidence>
<protein>
    <recommendedName>
        <fullName evidence="3">RNB domain-containing protein</fullName>
    </recommendedName>
</protein>
<evidence type="ECO:0000313" key="5">
    <source>
        <dbReference type="Proteomes" id="UP001566132"/>
    </source>
</evidence>
<sequence length="928" mass="105708">MNDKNEKLEAKVSLELNSLMKSSNISRKNKIVNIKRLENDTADISNSKNRRRKRKPKVKLLEATSPIKTINSSNVYDFSYNIFPVWNNKQYGQFFRKRSKTFKYIGLKTFLTLKKATYIFETRLESLSKILQNLTLNDSSTTKIAENKSPNKLRKLSESENHAKKVNKSIKVKHQKSSQETQTESPLKKRRYKFKKLKSKPEDSKKKVLEFPSKCTAEEAKIGEENGELLRGFLRVNPKNPDDSYVSNINSSLPDYRITSLADRNGALDGDEVLLKMKPETEKEDGKKAAVVVYILKKLHPCIAVGTLKLKNQGTYAEFVPRDKRIPVMRIPEVSWPVIYKTNPTACANILFLAKLVEWSKPYVAIGVIIDTIGMTGDLRVETQSILKEFCLDVSPFSAEMLEHLPKSKEISVEEVALREDVRKECVFTIDPLTARDLDDAVSVKELPNGHYEIGVHISDASYYLTEGTSLDEFVSSKATTIYLVDQVYHMLPLDLCLHCSLLPGEDKLAFSVFWEMNEEGEIFDSRFTRTVINSCAQLAYEHAQQMIDDPNKVFKDEKLPRILNGFTAKDLSKTVNILQKIAVNLREARMKNGSLRIDQVKLLFSLNPGTGEPEDFIVYENKEAHRLIEEFMLLANISVAKQISETYPDIAFLRCHEPPKNTMLLETQACLETCGIHIDISSSGSINSGIRKYITDDYQGICRGIVLNHIFAKPMTRARYFCSGTMEDFSHYALSVPIYTHFTSPIRRYADIMVHRLLAASLGYSHKPNWDMDFVTKIAANCNAQKLNAKRAGEASSDLYLAHYIENHQPYVQDCVVVEVRERSFDAIVLQTGSVVRIHLNTCQGKPSWILNSIPLPTPMSEKQGFKKVYKLTILYPKTKTYPEETKIIVEMFTIVKVELKRIPNSNKLEASLLRPIPSIIFKSLKN</sequence>
<evidence type="ECO:0000259" key="3">
    <source>
        <dbReference type="SMART" id="SM00955"/>
    </source>
</evidence>
<reference evidence="4 5" key="1">
    <citation type="submission" date="2024-05" db="EMBL/GenBank/DDBJ databases">
        <title>Genetic variation in Jamaican populations of the coffee berry borer (Hypothenemus hampei).</title>
        <authorList>
            <person name="Errbii M."/>
            <person name="Myrie A."/>
        </authorList>
    </citation>
    <scope>NUCLEOTIDE SEQUENCE [LARGE SCALE GENOMIC DNA]</scope>
    <source>
        <strain evidence="4">JA-Hopewell-2020-01-JO</strain>
        <tissue evidence="4">Whole body</tissue>
    </source>
</reference>
<keyword evidence="5" id="KW-1185">Reference proteome</keyword>
<dbReference type="SUPFAM" id="SSF50249">
    <property type="entry name" value="Nucleic acid-binding proteins"/>
    <property type="match status" value="2"/>
</dbReference>
<name>A0ABD1E2X4_HYPHA</name>
<dbReference type="InterPro" id="IPR012340">
    <property type="entry name" value="NA-bd_OB-fold"/>
</dbReference>
<proteinExistence type="inferred from homology"/>
<feature type="region of interest" description="Disordered" evidence="2">
    <location>
        <begin position="156"/>
        <end position="188"/>
    </location>
</feature>
<dbReference type="PANTHER" id="PTHR23355:SF9">
    <property type="entry name" value="DIS3-LIKE EXONUCLEASE 2"/>
    <property type="match status" value="1"/>
</dbReference>
<dbReference type="PANTHER" id="PTHR23355">
    <property type="entry name" value="RIBONUCLEASE"/>
    <property type="match status" value="1"/>
</dbReference>
<dbReference type="Pfam" id="PF17849">
    <property type="entry name" value="OB_Dis3"/>
    <property type="match status" value="1"/>
</dbReference>
<dbReference type="EMBL" id="JBDJPC010000013">
    <property type="protein sequence ID" value="KAL1488938.1"/>
    <property type="molecule type" value="Genomic_DNA"/>
</dbReference>
<dbReference type="InterPro" id="IPR022966">
    <property type="entry name" value="RNase_II/R_CS"/>
</dbReference>
<dbReference type="InterPro" id="IPR041505">
    <property type="entry name" value="Dis3_CSD2"/>
</dbReference>
<feature type="domain" description="RNB" evidence="3">
    <location>
        <begin position="419"/>
        <end position="765"/>
    </location>
</feature>
<dbReference type="InterPro" id="IPR050180">
    <property type="entry name" value="RNR_Ribonuclease"/>
</dbReference>
<dbReference type="SMART" id="SM00955">
    <property type="entry name" value="RNB"/>
    <property type="match status" value="1"/>
</dbReference>
<feature type="compositionally biased region" description="Basic residues" evidence="2">
    <location>
        <begin position="164"/>
        <end position="176"/>
    </location>
</feature>
<dbReference type="Gene3D" id="2.40.50.700">
    <property type="match status" value="1"/>
</dbReference>
<comment type="caution">
    <text evidence="4">The sequence shown here is derived from an EMBL/GenBank/DDBJ whole genome shotgun (WGS) entry which is preliminary data.</text>
</comment>
<dbReference type="InterPro" id="IPR001900">
    <property type="entry name" value="RNase_II/R"/>
</dbReference>
<evidence type="ECO:0000313" key="4">
    <source>
        <dbReference type="EMBL" id="KAL1488938.1"/>
    </source>
</evidence>
<dbReference type="Gene3D" id="2.40.50.140">
    <property type="entry name" value="Nucleic acid-binding proteins"/>
    <property type="match status" value="1"/>
</dbReference>
<organism evidence="4 5">
    <name type="scientific">Hypothenemus hampei</name>
    <name type="common">Coffee berry borer</name>
    <dbReference type="NCBI Taxonomy" id="57062"/>
    <lineage>
        <taxon>Eukaryota</taxon>
        <taxon>Metazoa</taxon>
        <taxon>Ecdysozoa</taxon>
        <taxon>Arthropoda</taxon>
        <taxon>Hexapoda</taxon>
        <taxon>Insecta</taxon>
        <taxon>Pterygota</taxon>
        <taxon>Neoptera</taxon>
        <taxon>Endopterygota</taxon>
        <taxon>Coleoptera</taxon>
        <taxon>Polyphaga</taxon>
        <taxon>Cucujiformia</taxon>
        <taxon>Curculionidae</taxon>
        <taxon>Scolytinae</taxon>
        <taxon>Hypothenemus</taxon>
    </lineage>
</organism>
<dbReference type="Gene3D" id="2.40.50.690">
    <property type="match status" value="1"/>
</dbReference>
<accession>A0ABD1E2X4</accession>
<dbReference type="PROSITE" id="PS01175">
    <property type="entry name" value="RIBONUCLEASE_II"/>
    <property type="match status" value="1"/>
</dbReference>
<gene>
    <name evidence="4" type="ORF">ABEB36_014724</name>
</gene>
<dbReference type="AlphaFoldDB" id="A0ABD1E2X4"/>
<dbReference type="Pfam" id="PF00773">
    <property type="entry name" value="RNB"/>
    <property type="match status" value="1"/>
</dbReference>
<dbReference type="Proteomes" id="UP001566132">
    <property type="component" value="Unassembled WGS sequence"/>
</dbReference>
<evidence type="ECO:0000256" key="2">
    <source>
        <dbReference type="SAM" id="MobiDB-lite"/>
    </source>
</evidence>